<organism evidence="5 6">
    <name type="scientific">Halorussus gelatinilyticus</name>
    <dbReference type="NCBI Taxonomy" id="2937524"/>
    <lineage>
        <taxon>Archaea</taxon>
        <taxon>Methanobacteriati</taxon>
        <taxon>Methanobacteriota</taxon>
        <taxon>Stenosarchaea group</taxon>
        <taxon>Halobacteria</taxon>
        <taxon>Halobacteriales</taxon>
        <taxon>Haladaptataceae</taxon>
        <taxon>Halorussus</taxon>
    </lineage>
</organism>
<sequence>MPGAVFLRGESVTLRTIEEDDIEFMRDTINDPAVREGLTTASPINAEQEREYFEEQISNQEDVNLAVCADGEITGVIGLHDLNQRAGHCEVGLWLAPEYHGEGYGTEASRLLTDFAFRELRMHRVMARVLATNPASARIWEKLGFEEEGLHRDETFTDGEYVDIRYFGVLEEEWDEGFGE</sequence>
<comment type="similarity">
    <text evidence="3">Belongs to the acetyltransferase family. RimJ subfamily.</text>
</comment>
<evidence type="ECO:0000259" key="4">
    <source>
        <dbReference type="PROSITE" id="PS51186"/>
    </source>
</evidence>
<dbReference type="Gene3D" id="3.40.630.30">
    <property type="match status" value="1"/>
</dbReference>
<evidence type="ECO:0000256" key="3">
    <source>
        <dbReference type="ARBA" id="ARBA00038502"/>
    </source>
</evidence>
<dbReference type="PANTHER" id="PTHR43792">
    <property type="entry name" value="GNAT FAMILY, PUTATIVE (AFU_ORTHOLOGUE AFUA_3G00765)-RELATED-RELATED"/>
    <property type="match status" value="1"/>
</dbReference>
<feature type="domain" description="N-acetyltransferase" evidence="4">
    <location>
        <begin position="12"/>
        <end position="168"/>
    </location>
</feature>
<name>A0A8U0IGD0_9EURY</name>
<dbReference type="InterPro" id="IPR051531">
    <property type="entry name" value="N-acetyltransferase"/>
</dbReference>
<dbReference type="RefSeq" id="WP_248654241.1">
    <property type="nucleotide sequence ID" value="NZ_CP096658.1"/>
</dbReference>
<dbReference type="InterPro" id="IPR000182">
    <property type="entry name" value="GNAT_dom"/>
</dbReference>
<dbReference type="GeneID" id="72191123"/>
<dbReference type="Pfam" id="PF13302">
    <property type="entry name" value="Acetyltransf_3"/>
    <property type="match status" value="1"/>
</dbReference>
<keyword evidence="6" id="KW-1185">Reference proteome</keyword>
<proteinExistence type="inferred from homology"/>
<dbReference type="PROSITE" id="PS51186">
    <property type="entry name" value="GNAT"/>
    <property type="match status" value="1"/>
</dbReference>
<keyword evidence="2" id="KW-0012">Acyltransferase</keyword>
<dbReference type="GO" id="GO:0016747">
    <property type="term" value="F:acyltransferase activity, transferring groups other than amino-acyl groups"/>
    <property type="evidence" value="ECO:0007669"/>
    <property type="project" value="InterPro"/>
</dbReference>
<reference evidence="5" key="1">
    <citation type="submission" date="2022-04" db="EMBL/GenBank/DDBJ databases">
        <title>Diverse halophilic archaea isolated from saline environments.</title>
        <authorList>
            <person name="Cui H.-L."/>
        </authorList>
    </citation>
    <scope>NUCLEOTIDE SEQUENCE</scope>
    <source>
        <strain evidence="5">XZYJT40</strain>
    </source>
</reference>
<dbReference type="EMBL" id="CP096658">
    <property type="protein sequence ID" value="UPV99750.1"/>
    <property type="molecule type" value="Genomic_DNA"/>
</dbReference>
<evidence type="ECO:0000313" key="6">
    <source>
        <dbReference type="Proteomes" id="UP000830434"/>
    </source>
</evidence>
<dbReference type="PANTHER" id="PTHR43792:SF8">
    <property type="entry name" value="[RIBOSOMAL PROTEIN US5]-ALANINE N-ACETYLTRANSFERASE"/>
    <property type="match status" value="1"/>
</dbReference>
<dbReference type="Proteomes" id="UP000830434">
    <property type="component" value="Chromosome"/>
</dbReference>
<dbReference type="SUPFAM" id="SSF55729">
    <property type="entry name" value="Acyl-CoA N-acyltransferases (Nat)"/>
    <property type="match status" value="1"/>
</dbReference>
<evidence type="ECO:0000256" key="2">
    <source>
        <dbReference type="ARBA" id="ARBA00023315"/>
    </source>
</evidence>
<dbReference type="KEGG" id="haxz:M0R88_14670"/>
<gene>
    <name evidence="5" type="ORF">M0R88_14670</name>
</gene>
<dbReference type="InterPro" id="IPR016181">
    <property type="entry name" value="Acyl_CoA_acyltransferase"/>
</dbReference>
<accession>A0A8U0IGD0</accession>
<keyword evidence="1" id="KW-0808">Transferase</keyword>
<dbReference type="CDD" id="cd04301">
    <property type="entry name" value="NAT_SF"/>
    <property type="match status" value="1"/>
</dbReference>
<evidence type="ECO:0000313" key="5">
    <source>
        <dbReference type="EMBL" id="UPV99750.1"/>
    </source>
</evidence>
<evidence type="ECO:0000256" key="1">
    <source>
        <dbReference type="ARBA" id="ARBA00022679"/>
    </source>
</evidence>
<protein>
    <submittedName>
        <fullName evidence="5">GNAT family N-acetyltransferase</fullName>
    </submittedName>
</protein>
<dbReference type="AlphaFoldDB" id="A0A8U0IGD0"/>